<dbReference type="KEGG" id="mlr:MELLADRAFT_93152"/>
<proteinExistence type="predicted"/>
<sequence length="233" mass="25913">MDSEQFQDLIDEKVRGEEGSGKKEEVGEGEDKEGNGIGVQEEKERREGDEGEEQEANEMQIEPGPSSAIANPQPTRQSKRKVGPPKPFPPPPPPMSQKEAMKVIGPIRIKKPRGRQPTNKNTVGNEPGKGVNVNQTGIREAEGTTDLQHQPPPQTLLQNPNRPPPSRLQTTQDQTDQRSNQQLVANHEEGEELANNWQEQVNLWNDTMRQENPRAIRGVGGIVLGERDEGKHK</sequence>
<evidence type="ECO:0000256" key="1">
    <source>
        <dbReference type="SAM" id="MobiDB-lite"/>
    </source>
</evidence>
<accession>F4S499</accession>
<feature type="region of interest" description="Disordered" evidence="1">
    <location>
        <begin position="1"/>
        <end position="199"/>
    </location>
</feature>
<dbReference type="HOGENOM" id="CLU_082789_0_0_1"/>
<dbReference type="EMBL" id="GL883146">
    <property type="protein sequence ID" value="EGG00594.1"/>
    <property type="molecule type" value="Genomic_DNA"/>
</dbReference>
<dbReference type="InParanoid" id="F4S499"/>
<dbReference type="AlphaFoldDB" id="F4S499"/>
<organism evidence="3">
    <name type="scientific">Melampsora larici-populina (strain 98AG31 / pathotype 3-4-7)</name>
    <name type="common">Poplar leaf rust fungus</name>
    <dbReference type="NCBI Taxonomy" id="747676"/>
    <lineage>
        <taxon>Eukaryota</taxon>
        <taxon>Fungi</taxon>
        <taxon>Dikarya</taxon>
        <taxon>Basidiomycota</taxon>
        <taxon>Pucciniomycotina</taxon>
        <taxon>Pucciniomycetes</taxon>
        <taxon>Pucciniales</taxon>
        <taxon>Melampsoraceae</taxon>
        <taxon>Melampsora</taxon>
    </lineage>
</organism>
<evidence type="ECO:0000313" key="2">
    <source>
        <dbReference type="EMBL" id="EGG00594.1"/>
    </source>
</evidence>
<dbReference type="GeneID" id="18936484"/>
<keyword evidence="3" id="KW-1185">Reference proteome</keyword>
<dbReference type="RefSeq" id="XP_007416241.1">
    <property type="nucleotide sequence ID" value="XM_007416179.1"/>
</dbReference>
<feature type="compositionally biased region" description="Low complexity" evidence="1">
    <location>
        <begin position="167"/>
        <end position="183"/>
    </location>
</feature>
<protein>
    <submittedName>
        <fullName evidence="2">Uncharacterized protein</fullName>
    </submittedName>
</protein>
<feature type="compositionally biased region" description="Basic and acidic residues" evidence="1">
    <location>
        <begin position="10"/>
        <end position="26"/>
    </location>
</feature>
<evidence type="ECO:0000313" key="3">
    <source>
        <dbReference type="Proteomes" id="UP000001072"/>
    </source>
</evidence>
<dbReference type="Proteomes" id="UP000001072">
    <property type="component" value="Unassembled WGS sequence"/>
</dbReference>
<name>F4S499_MELLP</name>
<gene>
    <name evidence="2" type="ORF">MELLADRAFT_93152</name>
</gene>
<feature type="compositionally biased region" description="Pro residues" evidence="1">
    <location>
        <begin position="84"/>
        <end position="95"/>
    </location>
</feature>
<reference evidence="3" key="1">
    <citation type="journal article" date="2011" name="Proc. Natl. Acad. Sci. U.S.A.">
        <title>Obligate biotrophy features unraveled by the genomic analysis of rust fungi.</title>
        <authorList>
            <person name="Duplessis S."/>
            <person name="Cuomo C.A."/>
            <person name="Lin Y.-C."/>
            <person name="Aerts A."/>
            <person name="Tisserant E."/>
            <person name="Veneault-Fourrey C."/>
            <person name="Joly D.L."/>
            <person name="Hacquard S."/>
            <person name="Amselem J."/>
            <person name="Cantarel B.L."/>
            <person name="Chiu R."/>
            <person name="Coutinho P.M."/>
            <person name="Feau N."/>
            <person name="Field M."/>
            <person name="Frey P."/>
            <person name="Gelhaye E."/>
            <person name="Goldberg J."/>
            <person name="Grabherr M.G."/>
            <person name="Kodira C.D."/>
            <person name="Kohler A."/>
            <person name="Kuees U."/>
            <person name="Lindquist E.A."/>
            <person name="Lucas S.M."/>
            <person name="Mago R."/>
            <person name="Mauceli E."/>
            <person name="Morin E."/>
            <person name="Murat C."/>
            <person name="Pangilinan J.L."/>
            <person name="Park R."/>
            <person name="Pearson M."/>
            <person name="Quesneville H."/>
            <person name="Rouhier N."/>
            <person name="Sakthikumar S."/>
            <person name="Salamov A.A."/>
            <person name="Schmutz J."/>
            <person name="Selles B."/>
            <person name="Shapiro H."/>
            <person name="Tanguay P."/>
            <person name="Tuskan G.A."/>
            <person name="Henrissat B."/>
            <person name="Van de Peer Y."/>
            <person name="Rouze P."/>
            <person name="Ellis J.G."/>
            <person name="Dodds P.N."/>
            <person name="Schein J.E."/>
            <person name="Zhong S."/>
            <person name="Hamelin R.C."/>
            <person name="Grigoriev I.V."/>
            <person name="Szabo L.J."/>
            <person name="Martin F."/>
        </authorList>
    </citation>
    <scope>NUCLEOTIDE SEQUENCE [LARGE SCALE GENOMIC DNA]</scope>
    <source>
        <strain evidence="3">98AG31 / pathotype 3-4-7</strain>
    </source>
</reference>
<feature type="region of interest" description="Disordered" evidence="1">
    <location>
        <begin position="211"/>
        <end position="233"/>
    </location>
</feature>
<dbReference type="VEuPathDB" id="FungiDB:MELLADRAFT_93152"/>